<name>A0A8J2LXW1_9HEXA</name>
<dbReference type="Proteomes" id="UP000708208">
    <property type="component" value="Unassembled WGS sequence"/>
</dbReference>
<feature type="region of interest" description="Disordered" evidence="1">
    <location>
        <begin position="26"/>
        <end position="53"/>
    </location>
</feature>
<evidence type="ECO:0000256" key="1">
    <source>
        <dbReference type="SAM" id="MobiDB-lite"/>
    </source>
</evidence>
<accession>A0A8J2LXW1</accession>
<protein>
    <submittedName>
        <fullName evidence="2">Uncharacterized protein</fullName>
    </submittedName>
</protein>
<evidence type="ECO:0000313" key="3">
    <source>
        <dbReference type="Proteomes" id="UP000708208"/>
    </source>
</evidence>
<keyword evidence="3" id="KW-1185">Reference proteome</keyword>
<evidence type="ECO:0000313" key="2">
    <source>
        <dbReference type="EMBL" id="CAG7830361.1"/>
    </source>
</evidence>
<feature type="compositionally biased region" description="Polar residues" evidence="1">
    <location>
        <begin position="31"/>
        <end position="51"/>
    </location>
</feature>
<dbReference type="AlphaFoldDB" id="A0A8J2LXW1"/>
<reference evidence="2" key="1">
    <citation type="submission" date="2021-06" db="EMBL/GenBank/DDBJ databases">
        <authorList>
            <person name="Hodson N. C."/>
            <person name="Mongue J. A."/>
            <person name="Jaron S. K."/>
        </authorList>
    </citation>
    <scope>NUCLEOTIDE SEQUENCE</scope>
</reference>
<comment type="caution">
    <text evidence="2">The sequence shown here is derived from an EMBL/GenBank/DDBJ whole genome shotgun (WGS) entry which is preliminary data.</text>
</comment>
<proteinExistence type="predicted"/>
<sequence length="121" mass="13563">METKTRKSDLSGHYTCDWWKRKEKAARDGDSSVSGNEHQLTNTTFVRQKTGISVDEEGRKMGEELGMHQRGLLGDSPDVPRRCIYTCVHVENPLLGTPMEALSCTQLGIMWSCASGEKNLF</sequence>
<gene>
    <name evidence="2" type="ORF">AFUS01_LOCUS40169</name>
</gene>
<organism evidence="2 3">
    <name type="scientific">Allacma fusca</name>
    <dbReference type="NCBI Taxonomy" id="39272"/>
    <lineage>
        <taxon>Eukaryota</taxon>
        <taxon>Metazoa</taxon>
        <taxon>Ecdysozoa</taxon>
        <taxon>Arthropoda</taxon>
        <taxon>Hexapoda</taxon>
        <taxon>Collembola</taxon>
        <taxon>Symphypleona</taxon>
        <taxon>Sminthuridae</taxon>
        <taxon>Allacma</taxon>
    </lineage>
</organism>
<dbReference type="EMBL" id="CAJVCH010555513">
    <property type="protein sequence ID" value="CAG7830361.1"/>
    <property type="molecule type" value="Genomic_DNA"/>
</dbReference>